<keyword evidence="2" id="KW-0812">Transmembrane</keyword>
<feature type="transmembrane region" description="Helical" evidence="2">
    <location>
        <begin position="547"/>
        <end position="565"/>
    </location>
</feature>
<feature type="transmembrane region" description="Helical" evidence="2">
    <location>
        <begin position="398"/>
        <end position="417"/>
    </location>
</feature>
<feature type="transmembrane region" description="Helical" evidence="2">
    <location>
        <begin position="429"/>
        <end position="451"/>
    </location>
</feature>
<dbReference type="OrthoDB" id="5422830at2"/>
<feature type="transmembrane region" description="Helical" evidence="2">
    <location>
        <begin position="97"/>
        <end position="117"/>
    </location>
</feature>
<dbReference type="KEGG" id="bvv:BHK69_13265"/>
<evidence type="ECO:0000256" key="2">
    <source>
        <dbReference type="SAM" id="Phobius"/>
    </source>
</evidence>
<dbReference type="EMBL" id="CP017147">
    <property type="protein sequence ID" value="AOO81303.1"/>
    <property type="molecule type" value="Genomic_DNA"/>
</dbReference>
<feature type="transmembrane region" description="Helical" evidence="2">
    <location>
        <begin position="722"/>
        <end position="742"/>
    </location>
</feature>
<evidence type="ECO:0000313" key="3">
    <source>
        <dbReference type="EMBL" id="AOO81303.1"/>
    </source>
</evidence>
<feature type="transmembrane region" description="Helical" evidence="2">
    <location>
        <begin position="328"/>
        <end position="346"/>
    </location>
</feature>
<feature type="transmembrane region" description="Helical" evidence="2">
    <location>
        <begin position="861"/>
        <end position="877"/>
    </location>
</feature>
<feature type="transmembrane region" description="Helical" evidence="2">
    <location>
        <begin position="1114"/>
        <end position="1131"/>
    </location>
</feature>
<sequence>MEEIEPLAEAARDAEIELEVSPQTFEAQTFEAQVEPSASPPAAATTEAPLPPPAAPRRDFEEAIGSRWAVWVGGIALAFGGLFLVRYSIEAGVFGPGVRLLMGAAFSLLAAAASEYLRRTDRIADLGPVSAAFGRLGGANIPGVLAGVSVLSGFGVVFAAHAIYGFIGPGIAFALMGLIGLATLAASLVHGPVLGLFGLVGSYATPMLVASTAPSYASLAIFIAFVTTTAFLLHAWRPSRVVTLGAVAGHGIWTLLIALAGHNPAWASFLLIVGASFALALLKEWPALRGRAAQGVWTVLGFDAIGLIAIAVPLVLSGVIWTAAGGPVPLHAAILISVLVAVLSSVRHRDLAPLAPLAAAAAAGMVLLWPSREAAFGISPHLILDLIRLSFTGNAGPGIGWTAALMAVIVAGLPFHALLTRKGSGAGGFIIRGCLAFASALGPICLLLAAALRSNGFERSTGFAALALLLSLALFGASEVLLPVERRNTRSRTNPLAFIGSAAYAAGGAIALGMAVAFALRETWLVVGLAIAAAGVAIIASLRPIPLLRSMSAALATAAFARLVWQPIVTEMGSWPIVNWVIPAYAGPALCFAVGALALRAKQDRPRSVHEALAVVFGAAFVLLEIRQVFAGPDLVPNIALITGHYAEGLRNRLFEEAVMHVVAIGLIGAGLQLLARRLAGRIFSPAADIAAAALIVLSLAGLCGLLNPLFDGTQVLGPPVFNRLMLYVLAGLSLGALGFVLDRDEARSRIGESLTACAAVLVSLGAILIVRHAFAGPQMAPRSVETVGFVEAVIVTLMLLALTAAARIWHTAASSRVTEYAMRALAFLAIGWATLALGILRNPMIDHSGVSGPIIFNRILWGYGAATLAFAGLAFWTRSARPAISQAFAKTAIGGAVLCAFLLLRHGFHGPLLVSEVPVTLAEAGWYASLGFIAAIAIMIAGSVRLFGRSVKARAESVAIASCTAFGLLSGLLANPLLTEAPLAGPIILDNALVGYLMPSLLAFTAARWTREYITAPLARRIFGAAAIMGSLIYLLIEVRRWFVGPDLLLHGGSAAELYAYSAALLLYGVALLALGFRLQSKDLRLASLAVVTVAICKAFLVDMSGLEGLLRALSFIGLGACLVGIGLAYQRLLRREFAQQEKAAGDASVSA</sequence>
<feature type="transmembrane region" description="Helical" evidence="2">
    <location>
        <begin position="138"/>
        <end position="160"/>
    </location>
</feature>
<feature type="transmembrane region" description="Helical" evidence="2">
    <location>
        <begin position="577"/>
        <end position="599"/>
    </location>
</feature>
<feature type="transmembrane region" description="Helical" evidence="2">
    <location>
        <begin position="787"/>
        <end position="809"/>
    </location>
</feature>
<feature type="transmembrane region" description="Helical" evidence="2">
    <location>
        <begin position="216"/>
        <end position="234"/>
    </location>
</feature>
<feature type="transmembrane region" description="Helical" evidence="2">
    <location>
        <begin position="889"/>
        <end position="905"/>
    </location>
</feature>
<dbReference type="STRING" id="1526658.BHK69_13265"/>
<feature type="transmembrane region" description="Helical" evidence="2">
    <location>
        <begin position="524"/>
        <end position="542"/>
    </location>
</feature>
<dbReference type="Pfam" id="PF10101">
    <property type="entry name" value="DUF2339"/>
    <property type="match status" value="2"/>
</dbReference>
<feature type="transmembrane region" description="Helical" evidence="2">
    <location>
        <begin position="1085"/>
        <end position="1102"/>
    </location>
</feature>
<dbReference type="PANTHER" id="PTHR38434">
    <property type="entry name" value="BLL2549 PROTEIN"/>
    <property type="match status" value="1"/>
</dbReference>
<keyword evidence="4" id="KW-1185">Reference proteome</keyword>
<feature type="transmembrane region" description="Helical" evidence="2">
    <location>
        <begin position="166"/>
        <end position="186"/>
    </location>
</feature>
<feature type="transmembrane region" description="Helical" evidence="2">
    <location>
        <begin position="68"/>
        <end position="85"/>
    </location>
</feature>
<feature type="transmembrane region" description="Helical" evidence="2">
    <location>
        <begin position="294"/>
        <end position="316"/>
    </location>
</feature>
<feature type="transmembrane region" description="Helical" evidence="2">
    <location>
        <begin position="241"/>
        <end position="259"/>
    </location>
</feature>
<keyword evidence="2" id="KW-0472">Membrane</keyword>
<feature type="transmembrane region" description="Helical" evidence="2">
    <location>
        <begin position="463"/>
        <end position="484"/>
    </location>
</feature>
<feature type="transmembrane region" description="Helical" evidence="2">
    <location>
        <begin position="688"/>
        <end position="710"/>
    </location>
</feature>
<name>A0A1D7U1P4_9HYPH</name>
<feature type="transmembrane region" description="Helical" evidence="2">
    <location>
        <begin position="1059"/>
        <end position="1078"/>
    </location>
</feature>
<feature type="compositionally biased region" description="Low complexity" evidence="1">
    <location>
        <begin position="35"/>
        <end position="48"/>
    </location>
</feature>
<feature type="transmembrane region" description="Helical" evidence="2">
    <location>
        <begin position="496"/>
        <end position="518"/>
    </location>
</feature>
<evidence type="ECO:0000256" key="1">
    <source>
        <dbReference type="SAM" id="MobiDB-lite"/>
    </source>
</evidence>
<protein>
    <recommendedName>
        <fullName evidence="5">DUF2339 domain-containing protein</fullName>
    </recommendedName>
</protein>
<gene>
    <name evidence="3" type="ORF">BHK69_13265</name>
</gene>
<feature type="transmembrane region" description="Helical" evidence="2">
    <location>
        <begin position="1019"/>
        <end position="1039"/>
    </location>
</feature>
<feature type="transmembrane region" description="Helical" evidence="2">
    <location>
        <begin position="821"/>
        <end position="841"/>
    </location>
</feature>
<dbReference type="PANTHER" id="PTHR38434:SF1">
    <property type="entry name" value="BLL2549 PROTEIN"/>
    <property type="match status" value="1"/>
</dbReference>
<keyword evidence="2" id="KW-1133">Transmembrane helix</keyword>
<reference evidence="3 4" key="1">
    <citation type="journal article" date="2015" name="Antonie Van Leeuwenhoek">
        <title>Bosea vaviloviae sp. nov., a new species of slow-growing rhizobia isolated from nodules of the relict species Vavilovia formosa (Stev.) Fed.</title>
        <authorList>
            <person name="Safronova V.I."/>
            <person name="Kuznetsova I.G."/>
            <person name="Sazanova A.L."/>
            <person name="Kimeklis A.K."/>
            <person name="Belimov A.A."/>
            <person name="Andronov E.E."/>
            <person name="Pinaev A.G."/>
            <person name="Chizhevskaya E.P."/>
            <person name="Pukhaev A.R."/>
            <person name="Popov K.P."/>
            <person name="Willems A."/>
            <person name="Tikhonovich I.A."/>
        </authorList>
    </citation>
    <scope>NUCLEOTIDE SEQUENCE [LARGE SCALE GENOMIC DNA]</scope>
    <source>
        <strain evidence="3 4">Vaf18</strain>
    </source>
</reference>
<feature type="region of interest" description="Disordered" evidence="1">
    <location>
        <begin position="31"/>
        <end position="56"/>
    </location>
</feature>
<feature type="transmembrane region" description="Helical" evidence="2">
    <location>
        <begin position="658"/>
        <end position="676"/>
    </location>
</feature>
<proteinExistence type="predicted"/>
<dbReference type="AlphaFoldDB" id="A0A1D7U1P4"/>
<dbReference type="InterPro" id="IPR019286">
    <property type="entry name" value="DUF2339_TM"/>
</dbReference>
<feature type="transmembrane region" description="Helical" evidence="2">
    <location>
        <begin position="193"/>
        <end position="210"/>
    </location>
</feature>
<feature type="transmembrane region" description="Helical" evidence="2">
    <location>
        <begin position="351"/>
        <end position="369"/>
    </location>
</feature>
<feature type="transmembrane region" description="Helical" evidence="2">
    <location>
        <begin position="265"/>
        <end position="282"/>
    </location>
</feature>
<feature type="transmembrane region" description="Helical" evidence="2">
    <location>
        <begin position="611"/>
        <end position="630"/>
    </location>
</feature>
<dbReference type="RefSeq" id="WP_069690517.1">
    <property type="nucleotide sequence ID" value="NZ_CP017147.1"/>
</dbReference>
<feature type="transmembrane region" description="Helical" evidence="2">
    <location>
        <begin position="925"/>
        <end position="947"/>
    </location>
</feature>
<accession>A0A1D7U1P4</accession>
<organism evidence="3 4">
    <name type="scientific">Bosea vaviloviae</name>
    <dbReference type="NCBI Taxonomy" id="1526658"/>
    <lineage>
        <taxon>Bacteria</taxon>
        <taxon>Pseudomonadati</taxon>
        <taxon>Pseudomonadota</taxon>
        <taxon>Alphaproteobacteria</taxon>
        <taxon>Hyphomicrobiales</taxon>
        <taxon>Boseaceae</taxon>
        <taxon>Bosea</taxon>
    </lineage>
</organism>
<dbReference type="Proteomes" id="UP000094969">
    <property type="component" value="Chromosome"/>
</dbReference>
<feature type="transmembrane region" description="Helical" evidence="2">
    <location>
        <begin position="754"/>
        <end position="775"/>
    </location>
</feature>
<feature type="transmembrane region" description="Helical" evidence="2">
    <location>
        <begin position="959"/>
        <end position="979"/>
    </location>
</feature>
<evidence type="ECO:0000313" key="4">
    <source>
        <dbReference type="Proteomes" id="UP000094969"/>
    </source>
</evidence>
<evidence type="ECO:0008006" key="5">
    <source>
        <dbReference type="Google" id="ProtNLM"/>
    </source>
</evidence>
<feature type="transmembrane region" description="Helical" evidence="2">
    <location>
        <begin position="985"/>
        <end position="1007"/>
    </location>
</feature>